<comment type="caution">
    <text evidence="1">The sequence shown here is derived from an EMBL/GenBank/DDBJ whole genome shotgun (WGS) entry which is preliminary data.</text>
</comment>
<keyword evidence="2" id="KW-1185">Reference proteome</keyword>
<name>A0A4Z1FEZ8_9HELO</name>
<sequence length="76" mass="9281">MEGMIFEARNEIGGQQVHFQMFGTELIVRTRRQRQIRELVPAYKMCNDFPRAYVQNYAQWLDIDTRQIEWRPLRYA</sequence>
<dbReference type="EMBL" id="PQXI01000140">
    <property type="protein sequence ID" value="TGO23196.1"/>
    <property type="molecule type" value="Genomic_DNA"/>
</dbReference>
<accession>A0A4Z1FEZ8</accession>
<dbReference type="Proteomes" id="UP000297910">
    <property type="component" value="Unassembled WGS sequence"/>
</dbReference>
<dbReference type="AlphaFoldDB" id="A0A4Z1FEZ8"/>
<reference evidence="1 2" key="1">
    <citation type="submission" date="2017-12" db="EMBL/GenBank/DDBJ databases">
        <title>Comparative genomics of Botrytis spp.</title>
        <authorList>
            <person name="Valero-Jimenez C.A."/>
            <person name="Tapia P."/>
            <person name="Veloso J."/>
            <person name="Silva-Moreno E."/>
            <person name="Staats M."/>
            <person name="Valdes J.H."/>
            <person name="Van Kan J.A.L."/>
        </authorList>
    </citation>
    <scope>NUCLEOTIDE SEQUENCE [LARGE SCALE GENOMIC DNA]</scope>
    <source>
        <strain evidence="1 2">Bp0003</strain>
    </source>
</reference>
<evidence type="ECO:0000313" key="1">
    <source>
        <dbReference type="EMBL" id="TGO23196.1"/>
    </source>
</evidence>
<organism evidence="1 2">
    <name type="scientific">Botrytis paeoniae</name>
    <dbReference type="NCBI Taxonomy" id="278948"/>
    <lineage>
        <taxon>Eukaryota</taxon>
        <taxon>Fungi</taxon>
        <taxon>Dikarya</taxon>
        <taxon>Ascomycota</taxon>
        <taxon>Pezizomycotina</taxon>
        <taxon>Leotiomycetes</taxon>
        <taxon>Helotiales</taxon>
        <taxon>Sclerotiniaceae</taxon>
        <taxon>Botrytis</taxon>
    </lineage>
</organism>
<gene>
    <name evidence="1" type="ORF">BPAE_0140g00020</name>
</gene>
<protein>
    <submittedName>
        <fullName evidence="1">Uncharacterized protein</fullName>
    </submittedName>
</protein>
<evidence type="ECO:0000313" key="2">
    <source>
        <dbReference type="Proteomes" id="UP000297910"/>
    </source>
</evidence>
<proteinExistence type="predicted"/>